<proteinExistence type="predicted"/>
<dbReference type="AlphaFoldDB" id="A0A6G2B729"/>
<dbReference type="Proteomes" id="UP000473014">
    <property type="component" value="Unassembled WGS sequence"/>
</dbReference>
<keyword evidence="2" id="KW-1185">Reference proteome</keyword>
<evidence type="ECO:0000313" key="2">
    <source>
        <dbReference type="Proteomes" id="UP000473014"/>
    </source>
</evidence>
<gene>
    <name evidence="1" type="ORF">F0L17_01780</name>
</gene>
<protein>
    <submittedName>
        <fullName evidence="1">Uncharacterized protein</fullName>
    </submittedName>
</protein>
<reference evidence="1 2" key="1">
    <citation type="submission" date="2019-11" db="EMBL/GenBank/DDBJ databases">
        <authorList>
            <person name="Yuan L."/>
        </authorList>
    </citation>
    <scope>NUCLEOTIDE SEQUENCE [LARGE SCALE GENOMIC DNA]</scope>
    <source>
        <strain evidence="1 2">TRM43335</strain>
    </source>
</reference>
<name>A0A6G2B729_9ACTN</name>
<accession>A0A6G2B729</accession>
<comment type="caution">
    <text evidence="1">The sequence shown here is derived from an EMBL/GenBank/DDBJ whole genome shotgun (WGS) entry which is preliminary data.</text>
</comment>
<organism evidence="1 2">
    <name type="scientific">Streptomyces taklimakanensis</name>
    <dbReference type="NCBI Taxonomy" id="2569853"/>
    <lineage>
        <taxon>Bacteria</taxon>
        <taxon>Bacillati</taxon>
        <taxon>Actinomycetota</taxon>
        <taxon>Actinomycetes</taxon>
        <taxon>Kitasatosporales</taxon>
        <taxon>Streptomycetaceae</taxon>
        <taxon>Streptomyces</taxon>
    </lineage>
</organism>
<dbReference type="EMBL" id="WIXO01000001">
    <property type="protein sequence ID" value="MTE17883.1"/>
    <property type="molecule type" value="Genomic_DNA"/>
</dbReference>
<evidence type="ECO:0000313" key="1">
    <source>
        <dbReference type="EMBL" id="MTE17883.1"/>
    </source>
</evidence>
<sequence>MSGRRTRTAVLAVVVGLLVGGGGVGTAWALTDEVGGAERTGAADPSADARAACGALDRFEESDYGTEGPAGEKAMNRWGGAVSLAAAAAAGDEEYEPLATALRRAQARHLRVFDFDADVMKDLDEARRICSEL</sequence>